<feature type="transmembrane region" description="Helical" evidence="8">
    <location>
        <begin position="56"/>
        <end position="77"/>
    </location>
</feature>
<evidence type="ECO:0000256" key="1">
    <source>
        <dbReference type="ARBA" id="ARBA00004651"/>
    </source>
</evidence>
<comment type="caution">
    <text evidence="9">The sequence shown here is derived from an EMBL/GenBank/DDBJ whole genome shotgun (WGS) entry which is preliminary data.</text>
</comment>
<accession>A0ABS7TYE7</accession>
<evidence type="ECO:0000256" key="2">
    <source>
        <dbReference type="ARBA" id="ARBA00007935"/>
    </source>
</evidence>
<name>A0ABS7TYE7_9BACT</name>
<keyword evidence="7 8" id="KW-0472">Membrane</keyword>
<evidence type="ECO:0000256" key="6">
    <source>
        <dbReference type="ARBA" id="ARBA00022989"/>
    </source>
</evidence>
<evidence type="ECO:0000256" key="7">
    <source>
        <dbReference type="ARBA" id="ARBA00023136"/>
    </source>
</evidence>
<organism evidence="9 10">
    <name type="scientific">Nannocystis pusilla</name>
    <dbReference type="NCBI Taxonomy" id="889268"/>
    <lineage>
        <taxon>Bacteria</taxon>
        <taxon>Pseudomonadati</taxon>
        <taxon>Myxococcota</taxon>
        <taxon>Polyangia</taxon>
        <taxon>Nannocystales</taxon>
        <taxon>Nannocystaceae</taxon>
        <taxon>Nannocystis</taxon>
    </lineage>
</organism>
<evidence type="ECO:0000256" key="8">
    <source>
        <dbReference type="SAM" id="Phobius"/>
    </source>
</evidence>
<feature type="transmembrane region" description="Helical" evidence="8">
    <location>
        <begin position="277"/>
        <end position="297"/>
    </location>
</feature>
<feature type="transmembrane region" description="Helical" evidence="8">
    <location>
        <begin position="236"/>
        <end position="265"/>
    </location>
</feature>
<gene>
    <name evidence="9" type="ORF">K7C98_28665</name>
</gene>
<dbReference type="Pfam" id="PF01032">
    <property type="entry name" value="FecCD"/>
    <property type="match status" value="1"/>
</dbReference>
<dbReference type="Gene3D" id="1.10.3470.10">
    <property type="entry name" value="ABC transporter involved in vitamin B12 uptake, BtuC"/>
    <property type="match status" value="1"/>
</dbReference>
<protein>
    <submittedName>
        <fullName evidence="9">Iron ABC transporter permease</fullName>
    </submittedName>
</protein>
<dbReference type="EMBL" id="JAIRAU010000040">
    <property type="protein sequence ID" value="MBZ5713226.1"/>
    <property type="molecule type" value="Genomic_DNA"/>
</dbReference>
<dbReference type="InterPro" id="IPR037294">
    <property type="entry name" value="ABC_BtuC-like"/>
</dbReference>
<feature type="transmembrane region" description="Helical" evidence="8">
    <location>
        <begin position="89"/>
        <end position="109"/>
    </location>
</feature>
<keyword evidence="10" id="KW-1185">Reference proteome</keyword>
<feature type="transmembrane region" description="Helical" evidence="8">
    <location>
        <begin position="115"/>
        <end position="135"/>
    </location>
</feature>
<feature type="transmembrane region" description="Helical" evidence="8">
    <location>
        <begin position="303"/>
        <end position="323"/>
    </location>
</feature>
<dbReference type="CDD" id="cd06550">
    <property type="entry name" value="TM_ABC_iron-siderophores_like"/>
    <property type="match status" value="1"/>
</dbReference>
<keyword evidence="3" id="KW-0813">Transport</keyword>
<dbReference type="PANTHER" id="PTHR30472">
    <property type="entry name" value="FERRIC ENTEROBACTIN TRANSPORT SYSTEM PERMEASE PROTEIN"/>
    <property type="match status" value="1"/>
</dbReference>
<comment type="subcellular location">
    <subcellularLocation>
        <location evidence="1">Cell membrane</location>
        <topology evidence="1">Multi-pass membrane protein</topology>
    </subcellularLocation>
</comment>
<proteinExistence type="inferred from homology"/>
<keyword evidence="4" id="KW-1003">Cell membrane</keyword>
<keyword evidence="6 8" id="KW-1133">Transmembrane helix</keyword>
<evidence type="ECO:0000256" key="5">
    <source>
        <dbReference type="ARBA" id="ARBA00022692"/>
    </source>
</evidence>
<dbReference type="RefSeq" id="WP_224194971.1">
    <property type="nucleotide sequence ID" value="NZ_JAIRAU010000040.1"/>
</dbReference>
<evidence type="ECO:0000256" key="4">
    <source>
        <dbReference type="ARBA" id="ARBA00022475"/>
    </source>
</evidence>
<dbReference type="PANTHER" id="PTHR30472:SF25">
    <property type="entry name" value="ABC TRANSPORTER PERMEASE PROTEIN MJ0876-RELATED"/>
    <property type="match status" value="1"/>
</dbReference>
<keyword evidence="5 8" id="KW-0812">Transmembrane</keyword>
<sequence>MKRSTALAAAAIPLALLLSLGTGPGDIGLGEALRTVARRLAGDELDLRGAIVWDLRLPRALLAGLVGAALAAAGALCQGLFRNPMADPGVLGVSSGAALFAVVGLLLGLDRAGLWAIPVVAAVGAAAAMGLLLAAAGRRASLAVLLLAGVALGALCSALITVCQALASHQWDFGLKVVYWLMGSFEGRSWPHLSWALPPCGLGLGLALWLRRDLDALHLGTDAAASLGVDLARLRLLVVVAVGLLVGAATALTGVLAFVGLVAPHVARMSSGPGHRLLVPLAALHGASATIVVDAVARSASGVVIPPGVITSLVGAPFFLWLLRRRGLRGLAS</sequence>
<evidence type="ECO:0000256" key="3">
    <source>
        <dbReference type="ARBA" id="ARBA00022448"/>
    </source>
</evidence>
<dbReference type="Proteomes" id="UP001139031">
    <property type="component" value="Unassembled WGS sequence"/>
</dbReference>
<dbReference type="InterPro" id="IPR000522">
    <property type="entry name" value="ABC_transptr_permease_BtuC"/>
</dbReference>
<comment type="similarity">
    <text evidence="2">Belongs to the binding-protein-dependent transport system permease family. FecCD subfamily.</text>
</comment>
<evidence type="ECO:0000313" key="10">
    <source>
        <dbReference type="Proteomes" id="UP001139031"/>
    </source>
</evidence>
<reference evidence="9" key="1">
    <citation type="submission" date="2021-08" db="EMBL/GenBank/DDBJ databases">
        <authorList>
            <person name="Stevens D.C."/>
        </authorList>
    </citation>
    <scope>NUCLEOTIDE SEQUENCE</scope>
    <source>
        <strain evidence="9">DSM 53165</strain>
    </source>
</reference>
<feature type="transmembrane region" description="Helical" evidence="8">
    <location>
        <begin position="142"/>
        <end position="167"/>
    </location>
</feature>
<dbReference type="SUPFAM" id="SSF81345">
    <property type="entry name" value="ABC transporter involved in vitamin B12 uptake, BtuC"/>
    <property type="match status" value="1"/>
</dbReference>
<evidence type="ECO:0000313" key="9">
    <source>
        <dbReference type="EMBL" id="MBZ5713226.1"/>
    </source>
</evidence>